<keyword evidence="7 9" id="KW-0675">Receptor</keyword>
<dbReference type="CDD" id="cd00637">
    <property type="entry name" value="7tm_classA_rhodopsin-like"/>
    <property type="match status" value="1"/>
</dbReference>
<dbReference type="InterPro" id="IPR000276">
    <property type="entry name" value="GPCR_Rhodpsn"/>
</dbReference>
<protein>
    <recommendedName>
        <fullName evidence="11">G-protein coupled receptors family 1 profile domain-containing protein</fullName>
    </recommendedName>
</protein>
<dbReference type="Pfam" id="PF00001">
    <property type="entry name" value="7tm_1"/>
    <property type="match status" value="1"/>
</dbReference>
<accession>A0AAU9W659</accession>
<feature type="transmembrane region" description="Helical" evidence="10">
    <location>
        <begin position="99"/>
        <end position="117"/>
    </location>
</feature>
<evidence type="ECO:0000256" key="1">
    <source>
        <dbReference type="ARBA" id="ARBA00004141"/>
    </source>
</evidence>
<evidence type="ECO:0000259" key="11">
    <source>
        <dbReference type="PROSITE" id="PS50262"/>
    </source>
</evidence>
<comment type="caution">
    <text evidence="12">The sequence shown here is derived from an EMBL/GenBank/DDBJ whole genome shotgun (WGS) entry which is preliminary data.</text>
</comment>
<dbReference type="InterPro" id="IPR017452">
    <property type="entry name" value="GPCR_Rhodpsn_7TM"/>
</dbReference>
<reference evidence="12 13" key="1">
    <citation type="submission" date="2022-05" db="EMBL/GenBank/DDBJ databases">
        <authorList>
            <consortium name="Genoscope - CEA"/>
            <person name="William W."/>
        </authorList>
    </citation>
    <scope>NUCLEOTIDE SEQUENCE [LARGE SCALE GENOMIC DNA]</scope>
</reference>
<dbReference type="PRINTS" id="PR01012">
    <property type="entry name" value="NRPEPTIDEYR"/>
</dbReference>
<evidence type="ECO:0000256" key="6">
    <source>
        <dbReference type="ARBA" id="ARBA00023136"/>
    </source>
</evidence>
<dbReference type="SMART" id="SM01381">
    <property type="entry name" value="7TM_GPCR_Srsx"/>
    <property type="match status" value="1"/>
</dbReference>
<keyword evidence="4 10" id="KW-1133">Transmembrane helix</keyword>
<dbReference type="PROSITE" id="PS50262">
    <property type="entry name" value="G_PROTEIN_RECEP_F1_2"/>
    <property type="match status" value="1"/>
</dbReference>
<evidence type="ECO:0000256" key="2">
    <source>
        <dbReference type="ARBA" id="ARBA00010663"/>
    </source>
</evidence>
<feature type="transmembrane region" description="Helical" evidence="10">
    <location>
        <begin position="26"/>
        <end position="47"/>
    </location>
</feature>
<keyword evidence="13" id="KW-1185">Reference proteome</keyword>
<feature type="transmembrane region" description="Helical" evidence="10">
    <location>
        <begin position="270"/>
        <end position="293"/>
    </location>
</feature>
<dbReference type="PANTHER" id="PTHR24240">
    <property type="entry name" value="OPSIN"/>
    <property type="match status" value="1"/>
</dbReference>
<feature type="transmembrane region" description="Helical" evidence="10">
    <location>
        <begin position="183"/>
        <end position="203"/>
    </location>
</feature>
<dbReference type="PRINTS" id="PR00237">
    <property type="entry name" value="GPCRRHODOPSN"/>
</dbReference>
<name>A0AAU9W659_9CNID</name>
<dbReference type="AlphaFoldDB" id="A0AAU9W659"/>
<dbReference type="PROSITE" id="PS00237">
    <property type="entry name" value="G_PROTEIN_RECEP_F1_1"/>
    <property type="match status" value="1"/>
</dbReference>
<evidence type="ECO:0000256" key="7">
    <source>
        <dbReference type="ARBA" id="ARBA00023170"/>
    </source>
</evidence>
<dbReference type="Gene3D" id="1.20.1070.10">
    <property type="entry name" value="Rhodopsin 7-helix transmembrane proteins"/>
    <property type="match status" value="1"/>
</dbReference>
<feature type="domain" description="G-protein coupled receptors family 1 profile" evidence="11">
    <location>
        <begin position="38"/>
        <end position="290"/>
    </location>
</feature>
<evidence type="ECO:0000256" key="4">
    <source>
        <dbReference type="ARBA" id="ARBA00022989"/>
    </source>
</evidence>
<dbReference type="InterPro" id="IPR050125">
    <property type="entry name" value="GPCR_opsins"/>
</dbReference>
<organism evidence="12 13">
    <name type="scientific">Pocillopora meandrina</name>
    <dbReference type="NCBI Taxonomy" id="46732"/>
    <lineage>
        <taxon>Eukaryota</taxon>
        <taxon>Metazoa</taxon>
        <taxon>Cnidaria</taxon>
        <taxon>Anthozoa</taxon>
        <taxon>Hexacorallia</taxon>
        <taxon>Scleractinia</taxon>
        <taxon>Astrocoeniina</taxon>
        <taxon>Pocilloporidae</taxon>
        <taxon>Pocillopora</taxon>
    </lineage>
</organism>
<evidence type="ECO:0000256" key="3">
    <source>
        <dbReference type="ARBA" id="ARBA00022692"/>
    </source>
</evidence>
<keyword evidence="8 9" id="KW-0807">Transducer</keyword>
<dbReference type="GO" id="GO:0004983">
    <property type="term" value="F:neuropeptide Y receptor activity"/>
    <property type="evidence" value="ECO:0007669"/>
    <property type="project" value="InterPro"/>
</dbReference>
<keyword evidence="5 9" id="KW-0297">G-protein coupled receptor</keyword>
<dbReference type="Proteomes" id="UP001159428">
    <property type="component" value="Unassembled WGS sequence"/>
</dbReference>
<feature type="transmembrane region" description="Helical" evidence="10">
    <location>
        <begin position="138"/>
        <end position="158"/>
    </location>
</feature>
<dbReference type="SUPFAM" id="SSF81321">
    <property type="entry name" value="Family A G protein-coupled receptor-like"/>
    <property type="match status" value="1"/>
</dbReference>
<evidence type="ECO:0000256" key="9">
    <source>
        <dbReference type="RuleBase" id="RU000688"/>
    </source>
</evidence>
<comment type="similarity">
    <text evidence="2 9">Belongs to the G-protein coupled receptor 1 family.</text>
</comment>
<sequence length="337" mass="38677">MRLKGIENLAKELLNRDQKVVIFETFFYLLTISVAVVGNSCVLLAVYRNSRLRTIPNYFIVSLAISDILLPLLCAPYSIAVAIVGYWPFNDSVCQSQGFFVIILACASLLTLTLTAINRFYRMVLTKHYRQIFTKWKTLTMIAFGVGLACLEPLPYLLSGRRYVFHPGKLFCFQTGEISLPNFIVYFYVGVPTFTLSICYALVFRQMRIHRRTVQNLRSCAMAVDNITHADIRVTKILFITVIGFLACWTPIAVMDFVDTFRGEVSLPRQVYVFYLILGNLSGAINPFIYGFLNRSFRREYGKMFSLRKRNSRRQNLQVDLTSFSSRNPRNTELTAN</sequence>
<dbReference type="EMBL" id="CALNXJ010000007">
    <property type="protein sequence ID" value="CAH3043742.1"/>
    <property type="molecule type" value="Genomic_DNA"/>
</dbReference>
<evidence type="ECO:0000256" key="8">
    <source>
        <dbReference type="ARBA" id="ARBA00023224"/>
    </source>
</evidence>
<gene>
    <name evidence="12" type="ORF">PMEA_00031704</name>
</gene>
<evidence type="ECO:0000256" key="5">
    <source>
        <dbReference type="ARBA" id="ARBA00023040"/>
    </source>
</evidence>
<feature type="transmembrane region" description="Helical" evidence="10">
    <location>
        <begin position="59"/>
        <end position="87"/>
    </location>
</feature>
<evidence type="ECO:0000313" key="12">
    <source>
        <dbReference type="EMBL" id="CAH3043742.1"/>
    </source>
</evidence>
<evidence type="ECO:0000313" key="13">
    <source>
        <dbReference type="Proteomes" id="UP001159428"/>
    </source>
</evidence>
<feature type="transmembrane region" description="Helical" evidence="10">
    <location>
        <begin position="237"/>
        <end position="258"/>
    </location>
</feature>
<keyword evidence="3 9" id="KW-0812">Transmembrane</keyword>
<dbReference type="InterPro" id="IPR000611">
    <property type="entry name" value="NPY_rcpt"/>
</dbReference>
<keyword evidence="6 10" id="KW-0472">Membrane</keyword>
<comment type="subcellular location">
    <subcellularLocation>
        <location evidence="1">Membrane</location>
        <topology evidence="1">Multi-pass membrane protein</topology>
    </subcellularLocation>
</comment>
<dbReference type="GO" id="GO:0016020">
    <property type="term" value="C:membrane"/>
    <property type="evidence" value="ECO:0007669"/>
    <property type="project" value="UniProtKB-SubCell"/>
</dbReference>
<evidence type="ECO:0000256" key="10">
    <source>
        <dbReference type="SAM" id="Phobius"/>
    </source>
</evidence>
<proteinExistence type="inferred from homology"/>